<dbReference type="InterPro" id="IPR014729">
    <property type="entry name" value="Rossmann-like_a/b/a_fold"/>
</dbReference>
<dbReference type="EMBL" id="UFQS01000244">
    <property type="protein sequence ID" value="SSX01913.1"/>
    <property type="molecule type" value="Genomic_DNA"/>
</dbReference>
<proteinExistence type="inferred from homology"/>
<evidence type="ECO:0000256" key="2">
    <source>
        <dbReference type="ARBA" id="ARBA00010101"/>
    </source>
</evidence>
<feature type="domain" description="Cytidyltransferase-like" evidence="12">
    <location>
        <begin position="198"/>
        <end position="276"/>
    </location>
</feature>
<evidence type="ECO:0000256" key="6">
    <source>
        <dbReference type="ARBA" id="ARBA00023098"/>
    </source>
</evidence>
<protein>
    <recommendedName>
        <fullName evidence="10">ethanolamine-phosphate cytidylyltransferase</fullName>
        <ecNumber evidence="10">2.7.7.14</ecNumber>
    </recommendedName>
    <alternativeName>
        <fullName evidence="11">CTP:phosphoethanolamine cytidylyltransferase</fullName>
    </alternativeName>
</protein>
<comment type="pathway">
    <text evidence="9">Phospholipid metabolism; phosphatidylethanolamine biosynthesis; phosphatidylethanolamine from ethanolamine: step 2/3.</text>
</comment>
<keyword evidence="8" id="KW-1208">Phospholipid metabolism</keyword>
<keyword evidence="3" id="KW-0444">Lipid biosynthesis</keyword>
<evidence type="ECO:0000256" key="5">
    <source>
        <dbReference type="ARBA" id="ARBA00022695"/>
    </source>
</evidence>
<dbReference type="EMBL" id="UFQT01000244">
    <property type="protein sequence ID" value="SSX22290.1"/>
    <property type="molecule type" value="Genomic_DNA"/>
</dbReference>
<feature type="domain" description="Cytidyltransferase-like" evidence="12">
    <location>
        <begin position="19"/>
        <end position="149"/>
    </location>
</feature>
<evidence type="ECO:0000256" key="1">
    <source>
        <dbReference type="ARBA" id="ARBA00005189"/>
    </source>
</evidence>
<evidence type="ECO:0000259" key="12">
    <source>
        <dbReference type="Pfam" id="PF01467"/>
    </source>
</evidence>
<evidence type="ECO:0000256" key="10">
    <source>
        <dbReference type="ARBA" id="ARBA00024221"/>
    </source>
</evidence>
<comment type="pathway">
    <text evidence="1">Lipid metabolism.</text>
</comment>
<organism evidence="14">
    <name type="scientific">Culicoides sonorensis</name>
    <name type="common">Biting midge</name>
    <dbReference type="NCBI Taxonomy" id="179676"/>
    <lineage>
        <taxon>Eukaryota</taxon>
        <taxon>Metazoa</taxon>
        <taxon>Ecdysozoa</taxon>
        <taxon>Arthropoda</taxon>
        <taxon>Hexapoda</taxon>
        <taxon>Insecta</taxon>
        <taxon>Pterygota</taxon>
        <taxon>Neoptera</taxon>
        <taxon>Endopterygota</taxon>
        <taxon>Diptera</taxon>
        <taxon>Nematocera</taxon>
        <taxon>Chironomoidea</taxon>
        <taxon>Ceratopogonidae</taxon>
        <taxon>Ceratopogoninae</taxon>
        <taxon>Culicoides</taxon>
        <taxon>Monoculicoides</taxon>
    </lineage>
</organism>
<dbReference type="GO" id="GO:0006646">
    <property type="term" value="P:phosphatidylethanolamine biosynthetic process"/>
    <property type="evidence" value="ECO:0007669"/>
    <property type="project" value="UniProtKB-UniPathway"/>
</dbReference>
<dbReference type="Pfam" id="PF01467">
    <property type="entry name" value="CTP_transf_like"/>
    <property type="match status" value="2"/>
</dbReference>
<keyword evidence="7" id="KW-0594">Phospholipid biosynthesis</keyword>
<evidence type="ECO:0000256" key="11">
    <source>
        <dbReference type="ARBA" id="ARBA00031473"/>
    </source>
</evidence>
<evidence type="ECO:0000313" key="14">
    <source>
        <dbReference type="EMBL" id="SSX22290.1"/>
    </source>
</evidence>
<dbReference type="NCBIfam" id="TIGR00125">
    <property type="entry name" value="cyt_tran_rel"/>
    <property type="match status" value="2"/>
</dbReference>
<evidence type="ECO:0000256" key="9">
    <source>
        <dbReference type="ARBA" id="ARBA00024191"/>
    </source>
</evidence>
<evidence type="ECO:0000256" key="8">
    <source>
        <dbReference type="ARBA" id="ARBA00023264"/>
    </source>
</evidence>
<sequence>MGGETKTEEEDNAILRVWVDGCFDMGHFGHVNLLRQAKNVEIIPGKRNYLVVGVHSDEEILKHKRLPIFTQEERIEMVKSCKFVDEVVSDAPYITTVDTLKKNKCEFTIHGNDISISATGTDTYAQVKSEHMYHEVDRTLGISTTELLKRVLNDKNGSRGYTKGKSVNMKYFENLINEIKNEVVPSQIIGDFSHIVYCEGTFDLYHPGHVKFLENAKMRGTYLIVKIYDDQTVRKVMGPEFPIMKLHERILTVLGCKFIDELVIGGEINKIPHEIKEKYKNIEFYDGLQEIEQENATTTQIRPSTSEIRQRINNRRNELISMNAKKEEKEEELTVTLMSGVKIE</sequence>
<evidence type="ECO:0000256" key="7">
    <source>
        <dbReference type="ARBA" id="ARBA00023209"/>
    </source>
</evidence>
<dbReference type="PANTHER" id="PTHR45780:SF2">
    <property type="entry name" value="ETHANOLAMINE-PHOSPHATE CYTIDYLYLTRANSFERASE"/>
    <property type="match status" value="1"/>
</dbReference>
<keyword evidence="6" id="KW-0443">Lipid metabolism</keyword>
<dbReference type="OMA" id="SEFESSH"/>
<dbReference type="UniPathway" id="UPA00558">
    <property type="reaction ID" value="UER00742"/>
</dbReference>
<dbReference type="VEuPathDB" id="VectorBase:CSON006533"/>
<dbReference type="PANTHER" id="PTHR45780">
    <property type="entry name" value="ETHANOLAMINE-PHOSPHATE CYTIDYLYLTRANSFERASE"/>
    <property type="match status" value="1"/>
</dbReference>
<gene>
    <name evidence="14" type="primary">CSON006533</name>
</gene>
<keyword evidence="5" id="KW-0548">Nucleotidyltransferase</keyword>
<dbReference type="GO" id="GO:0004306">
    <property type="term" value="F:ethanolamine-phosphate cytidylyltransferase activity"/>
    <property type="evidence" value="ECO:0007669"/>
    <property type="project" value="UniProtKB-EC"/>
</dbReference>
<dbReference type="GO" id="GO:0005737">
    <property type="term" value="C:cytoplasm"/>
    <property type="evidence" value="ECO:0007669"/>
    <property type="project" value="TreeGrafter"/>
</dbReference>
<dbReference type="InterPro" id="IPR004821">
    <property type="entry name" value="Cyt_trans-like"/>
</dbReference>
<evidence type="ECO:0000313" key="13">
    <source>
        <dbReference type="EMBL" id="SSX01913.1"/>
    </source>
</evidence>
<name>A0A336LWV7_CULSO</name>
<keyword evidence="4" id="KW-0808">Transferase</keyword>
<comment type="similarity">
    <text evidence="2">Belongs to the cytidylyltransferase family.</text>
</comment>
<evidence type="ECO:0000256" key="4">
    <source>
        <dbReference type="ARBA" id="ARBA00022679"/>
    </source>
</evidence>
<reference evidence="13" key="1">
    <citation type="submission" date="2018-04" db="EMBL/GenBank/DDBJ databases">
        <authorList>
            <person name="Go L.Y."/>
            <person name="Mitchell J.A."/>
        </authorList>
    </citation>
    <scope>NUCLEOTIDE SEQUENCE</scope>
    <source>
        <tissue evidence="13">Whole organism</tissue>
    </source>
</reference>
<dbReference type="EC" id="2.7.7.14" evidence="10"/>
<evidence type="ECO:0000256" key="3">
    <source>
        <dbReference type="ARBA" id="ARBA00022516"/>
    </source>
</evidence>
<dbReference type="Gene3D" id="3.40.50.620">
    <property type="entry name" value="HUPs"/>
    <property type="match status" value="2"/>
</dbReference>
<dbReference type="InterPro" id="IPR044608">
    <property type="entry name" value="Ect1/PCYT2"/>
</dbReference>
<dbReference type="AlphaFoldDB" id="A0A336LWV7"/>
<accession>A0A336LWV7</accession>
<reference evidence="14" key="2">
    <citation type="submission" date="2018-07" db="EMBL/GenBank/DDBJ databases">
        <authorList>
            <person name="Quirk P.G."/>
            <person name="Krulwich T.A."/>
        </authorList>
    </citation>
    <scope>NUCLEOTIDE SEQUENCE</scope>
</reference>
<dbReference type="SUPFAM" id="SSF52374">
    <property type="entry name" value="Nucleotidylyl transferase"/>
    <property type="match status" value="2"/>
</dbReference>